<accession>A0ABY7FWB3</accession>
<name>A0ABY7FWB3_MYAAR</name>
<gene>
    <name evidence="1" type="ORF">MAR_010878</name>
</gene>
<proteinExistence type="predicted"/>
<organism evidence="1 2">
    <name type="scientific">Mya arenaria</name>
    <name type="common">Soft-shell clam</name>
    <dbReference type="NCBI Taxonomy" id="6604"/>
    <lineage>
        <taxon>Eukaryota</taxon>
        <taxon>Metazoa</taxon>
        <taxon>Spiralia</taxon>
        <taxon>Lophotrochozoa</taxon>
        <taxon>Mollusca</taxon>
        <taxon>Bivalvia</taxon>
        <taxon>Autobranchia</taxon>
        <taxon>Heteroconchia</taxon>
        <taxon>Euheterodonta</taxon>
        <taxon>Imparidentia</taxon>
        <taxon>Neoheterodontei</taxon>
        <taxon>Myida</taxon>
        <taxon>Myoidea</taxon>
        <taxon>Myidae</taxon>
        <taxon>Mya</taxon>
    </lineage>
</organism>
<dbReference type="EMBL" id="CP111025">
    <property type="protein sequence ID" value="WAR25174.1"/>
    <property type="molecule type" value="Genomic_DNA"/>
</dbReference>
<keyword evidence="2" id="KW-1185">Reference proteome</keyword>
<evidence type="ECO:0000313" key="2">
    <source>
        <dbReference type="Proteomes" id="UP001164746"/>
    </source>
</evidence>
<evidence type="ECO:0000313" key="1">
    <source>
        <dbReference type="EMBL" id="WAR25174.1"/>
    </source>
</evidence>
<dbReference type="Proteomes" id="UP001164746">
    <property type="component" value="Chromosome 14"/>
</dbReference>
<reference evidence="1" key="1">
    <citation type="submission" date="2022-11" db="EMBL/GenBank/DDBJ databases">
        <title>Centuries of genome instability and evolution in soft-shell clam transmissible cancer (bioRxiv).</title>
        <authorList>
            <person name="Hart S.F.M."/>
            <person name="Yonemitsu M.A."/>
            <person name="Giersch R.M."/>
            <person name="Beal B.F."/>
            <person name="Arriagada G."/>
            <person name="Davis B.W."/>
            <person name="Ostrander E.A."/>
            <person name="Goff S.P."/>
            <person name="Metzger M.J."/>
        </authorList>
    </citation>
    <scope>NUCLEOTIDE SEQUENCE</scope>
    <source>
        <strain evidence="1">MELC-2E11</strain>
        <tissue evidence="1">Siphon/mantle</tissue>
    </source>
</reference>
<protein>
    <submittedName>
        <fullName evidence="1">Uncharacterized protein</fullName>
    </submittedName>
</protein>
<sequence length="48" mass="5287">METETPCVTHADSTTNYTTCDICAFLLNDANPWAPAMVGEPISAWYAY</sequence>